<comment type="catalytic activity">
    <reaction evidence="1">
        <text>S-ubiquitinyl-[E2 ubiquitin-conjugating enzyme]-L-cysteine + [acceptor protein]-L-lysine = [E2 ubiquitin-conjugating enzyme]-L-cysteine + N(6)-ubiquitinyl-[acceptor protein]-L-lysine.</text>
        <dbReference type="EC" id="2.3.2.27"/>
    </reaction>
</comment>
<evidence type="ECO:0000313" key="14">
    <source>
        <dbReference type="EMBL" id="MCL9818122.1"/>
    </source>
</evidence>
<reference evidence="14" key="2">
    <citation type="submission" date="2022-02" db="EMBL/GenBank/DDBJ databases">
        <authorList>
            <person name="Elcheninov A.G."/>
            <person name="Sorokin D.Y."/>
            <person name="Kublanov I.V."/>
        </authorList>
    </citation>
    <scope>NUCLEOTIDE SEQUENCE</scope>
    <source>
        <strain evidence="14">AArc-St2</strain>
    </source>
</reference>
<evidence type="ECO:0000256" key="8">
    <source>
        <dbReference type="ARBA" id="ARBA00022786"/>
    </source>
</evidence>
<dbReference type="GO" id="GO:0008270">
    <property type="term" value="F:zinc ion binding"/>
    <property type="evidence" value="ECO:0007669"/>
    <property type="project" value="UniProtKB-KW"/>
</dbReference>
<evidence type="ECO:0000256" key="2">
    <source>
        <dbReference type="ARBA" id="ARBA00004141"/>
    </source>
</evidence>
<protein>
    <recommendedName>
        <fullName evidence="3">RING-type E3 ubiquitin transferase</fullName>
        <ecNumber evidence="3">2.3.2.27</ecNumber>
    </recommendedName>
</protein>
<keyword evidence="4" id="KW-0808">Transferase</keyword>
<name>A0AAE3FZA5_9EURY</name>
<keyword evidence="11 12" id="KW-0472">Membrane</keyword>
<dbReference type="Pfam" id="PF12483">
    <property type="entry name" value="GIDE"/>
    <property type="match status" value="1"/>
</dbReference>
<dbReference type="GO" id="GO:0061630">
    <property type="term" value="F:ubiquitin protein ligase activity"/>
    <property type="evidence" value="ECO:0007669"/>
    <property type="project" value="UniProtKB-EC"/>
</dbReference>
<dbReference type="InterPro" id="IPR022170">
    <property type="entry name" value="MUL1-like"/>
</dbReference>
<reference evidence="14" key="1">
    <citation type="journal article" date="2022" name="Syst. Appl. Microbiol.">
        <title>Natronocalculus amylovorans gen. nov., sp. nov., and Natranaeroarchaeum aerophilus sp. nov., dominant culturable amylolytic natronoarchaea from hypersaline soda lakes in southwestern Siberia.</title>
        <authorList>
            <person name="Sorokin D.Y."/>
            <person name="Elcheninov A.G."/>
            <person name="Khizhniak T.V."/>
            <person name="Koenen M."/>
            <person name="Bale N.J."/>
            <person name="Damste J.S.S."/>
            <person name="Kublanov I.V."/>
        </authorList>
    </citation>
    <scope>NUCLEOTIDE SEQUENCE</scope>
    <source>
        <strain evidence="14">AArc-St2</strain>
    </source>
</reference>
<evidence type="ECO:0000256" key="9">
    <source>
        <dbReference type="ARBA" id="ARBA00022833"/>
    </source>
</evidence>
<dbReference type="GO" id="GO:0016020">
    <property type="term" value="C:membrane"/>
    <property type="evidence" value="ECO:0007669"/>
    <property type="project" value="UniProtKB-SubCell"/>
</dbReference>
<keyword evidence="7" id="KW-0863">Zinc-finger</keyword>
<evidence type="ECO:0000256" key="10">
    <source>
        <dbReference type="ARBA" id="ARBA00022989"/>
    </source>
</evidence>
<feature type="domain" description="E3 Ubiquitin ligase MUL1-like" evidence="13">
    <location>
        <begin position="177"/>
        <end position="293"/>
    </location>
</feature>
<evidence type="ECO:0000259" key="13">
    <source>
        <dbReference type="Pfam" id="PF12483"/>
    </source>
</evidence>
<keyword evidence="9" id="KW-0862">Zinc</keyword>
<keyword evidence="8" id="KW-0833">Ubl conjugation pathway</keyword>
<feature type="transmembrane region" description="Helical" evidence="12">
    <location>
        <begin position="276"/>
        <end position="298"/>
    </location>
</feature>
<keyword evidence="15" id="KW-1185">Reference proteome</keyword>
<evidence type="ECO:0000256" key="11">
    <source>
        <dbReference type="ARBA" id="ARBA00023136"/>
    </source>
</evidence>
<proteinExistence type="predicted"/>
<keyword evidence="5 12" id="KW-0812">Transmembrane</keyword>
<evidence type="ECO:0000313" key="15">
    <source>
        <dbReference type="Proteomes" id="UP001203207"/>
    </source>
</evidence>
<dbReference type="EC" id="2.3.2.27" evidence="3"/>
<keyword evidence="10 12" id="KW-1133">Transmembrane helix</keyword>
<evidence type="ECO:0000256" key="12">
    <source>
        <dbReference type="SAM" id="Phobius"/>
    </source>
</evidence>
<evidence type="ECO:0000256" key="7">
    <source>
        <dbReference type="ARBA" id="ARBA00022771"/>
    </source>
</evidence>
<comment type="subcellular location">
    <subcellularLocation>
        <location evidence="2">Membrane</location>
        <topology evidence="2">Multi-pass membrane protein</topology>
    </subcellularLocation>
</comment>
<evidence type="ECO:0000256" key="4">
    <source>
        <dbReference type="ARBA" id="ARBA00022679"/>
    </source>
</evidence>
<keyword evidence="6" id="KW-0479">Metal-binding</keyword>
<accession>A0AAE3FZA5</accession>
<dbReference type="Proteomes" id="UP001203207">
    <property type="component" value="Unassembled WGS sequence"/>
</dbReference>
<evidence type="ECO:0000256" key="3">
    <source>
        <dbReference type="ARBA" id="ARBA00012483"/>
    </source>
</evidence>
<organism evidence="14 15">
    <name type="scientific">Natronocalculus amylovorans</name>
    <dbReference type="NCBI Taxonomy" id="2917812"/>
    <lineage>
        <taxon>Archaea</taxon>
        <taxon>Methanobacteriati</taxon>
        <taxon>Methanobacteriota</taxon>
        <taxon>Stenosarchaea group</taxon>
        <taxon>Halobacteria</taxon>
        <taxon>Halobacteriales</taxon>
        <taxon>Haloferacaceae</taxon>
        <taxon>Natronocalculus</taxon>
    </lineage>
</organism>
<evidence type="ECO:0000256" key="1">
    <source>
        <dbReference type="ARBA" id="ARBA00000900"/>
    </source>
</evidence>
<dbReference type="AlphaFoldDB" id="A0AAE3FZA5"/>
<evidence type="ECO:0000256" key="5">
    <source>
        <dbReference type="ARBA" id="ARBA00022692"/>
    </source>
</evidence>
<feature type="transmembrane region" description="Helical" evidence="12">
    <location>
        <begin position="42"/>
        <end position="63"/>
    </location>
</feature>
<dbReference type="GO" id="GO:0016567">
    <property type="term" value="P:protein ubiquitination"/>
    <property type="evidence" value="ECO:0007669"/>
    <property type="project" value="InterPro"/>
</dbReference>
<dbReference type="EMBL" id="JAKRVX010000008">
    <property type="protein sequence ID" value="MCL9818122.1"/>
    <property type="molecule type" value="Genomic_DNA"/>
</dbReference>
<sequence length="301" mass="31946">MAEIPAWYLLVVTLAFLLPFAVGAHVSSKSAGYAAVKWNTPVMWQTIGVFFPVFCTAVIVAFGSPPSQPFSRQLIIDVALRAAPLVAGGFALSIAAGNAQTYLHIRSATAVTPADTAAVDPGSPVHVRGRVVPIDTALSPALSRDAVCWSWRYYIRGVNGQGENPRWLSKKGDSGGVSFELCDDHGCVEIAPAGAQMELTDRAEQIVDATATQPGRVGRNIPASRAGDEYKFVESIAEPGATLTVIGKLTADGSVEAQYIISAVRRSLQSEYKNRALSYLVAGLFGSILGLWLLSIGYGTF</sequence>
<gene>
    <name evidence="14" type="ORF">AArcSt2_14355</name>
</gene>
<evidence type="ECO:0000256" key="6">
    <source>
        <dbReference type="ARBA" id="ARBA00022723"/>
    </source>
</evidence>
<comment type="caution">
    <text evidence="14">The sequence shown here is derived from an EMBL/GenBank/DDBJ whole genome shotgun (WGS) entry which is preliminary data.</text>
</comment>
<dbReference type="RefSeq" id="WP_250585600.1">
    <property type="nucleotide sequence ID" value="NZ_JAKRVX010000008.1"/>
</dbReference>